<evidence type="ECO:0000313" key="3">
    <source>
        <dbReference type="Proteomes" id="UP000054217"/>
    </source>
</evidence>
<gene>
    <name evidence="2" type="ORF">M404DRAFT_118926</name>
</gene>
<accession>A0A0C3K0E6</accession>
<dbReference type="Proteomes" id="UP000054217">
    <property type="component" value="Unassembled WGS sequence"/>
</dbReference>
<feature type="compositionally biased region" description="Basic and acidic residues" evidence="1">
    <location>
        <begin position="1"/>
        <end position="12"/>
    </location>
</feature>
<reference evidence="2 3" key="1">
    <citation type="submission" date="2014-04" db="EMBL/GenBank/DDBJ databases">
        <authorList>
            <consortium name="DOE Joint Genome Institute"/>
            <person name="Kuo A."/>
            <person name="Kohler A."/>
            <person name="Costa M.D."/>
            <person name="Nagy L.G."/>
            <person name="Floudas D."/>
            <person name="Copeland A."/>
            <person name="Barry K.W."/>
            <person name="Cichocki N."/>
            <person name="Veneault-Fourrey C."/>
            <person name="LaButti K."/>
            <person name="Lindquist E.A."/>
            <person name="Lipzen A."/>
            <person name="Lundell T."/>
            <person name="Morin E."/>
            <person name="Murat C."/>
            <person name="Sun H."/>
            <person name="Tunlid A."/>
            <person name="Henrissat B."/>
            <person name="Grigoriev I.V."/>
            <person name="Hibbett D.S."/>
            <person name="Martin F."/>
            <person name="Nordberg H.P."/>
            <person name="Cantor M.N."/>
            <person name="Hua S.X."/>
        </authorList>
    </citation>
    <scope>NUCLEOTIDE SEQUENCE [LARGE SCALE GENOMIC DNA]</scope>
    <source>
        <strain evidence="2 3">Marx 270</strain>
    </source>
</reference>
<dbReference type="OrthoDB" id="2687560at2759"/>
<evidence type="ECO:0000256" key="1">
    <source>
        <dbReference type="SAM" id="MobiDB-lite"/>
    </source>
</evidence>
<dbReference type="AlphaFoldDB" id="A0A0C3K0E6"/>
<keyword evidence="3" id="KW-1185">Reference proteome</keyword>
<name>A0A0C3K0E6_PISTI</name>
<dbReference type="STRING" id="870435.A0A0C3K0E6"/>
<reference evidence="3" key="2">
    <citation type="submission" date="2015-01" db="EMBL/GenBank/DDBJ databases">
        <title>Evolutionary Origins and Diversification of the Mycorrhizal Mutualists.</title>
        <authorList>
            <consortium name="DOE Joint Genome Institute"/>
            <consortium name="Mycorrhizal Genomics Consortium"/>
            <person name="Kohler A."/>
            <person name="Kuo A."/>
            <person name="Nagy L.G."/>
            <person name="Floudas D."/>
            <person name="Copeland A."/>
            <person name="Barry K.W."/>
            <person name="Cichocki N."/>
            <person name="Veneault-Fourrey C."/>
            <person name="LaButti K."/>
            <person name="Lindquist E.A."/>
            <person name="Lipzen A."/>
            <person name="Lundell T."/>
            <person name="Morin E."/>
            <person name="Murat C."/>
            <person name="Riley R."/>
            <person name="Ohm R."/>
            <person name="Sun H."/>
            <person name="Tunlid A."/>
            <person name="Henrissat B."/>
            <person name="Grigoriev I.V."/>
            <person name="Hibbett D.S."/>
            <person name="Martin F."/>
        </authorList>
    </citation>
    <scope>NUCLEOTIDE SEQUENCE [LARGE SCALE GENOMIC DNA]</scope>
    <source>
        <strain evidence="3">Marx 270</strain>
    </source>
</reference>
<dbReference type="EMBL" id="KN831944">
    <property type="protein sequence ID" value="KIO14843.1"/>
    <property type="molecule type" value="Genomic_DNA"/>
</dbReference>
<sequence>MLRRRESSDSLRPHSRPSSPSPLCECNDTSLSSATEILRSGAITPPPESDPPVRLGHPNRPYYSAIRKNMSRPSSPVVPRTPSPIPSHYEYTPRGTKSLDCGERPYASLRYGRNSRPMSMVLPGQMHPERPFSGFSLSGETEMRMELARWRQEDSPDQPGDFHFQEMDRSQIRRKMKGTVKRLGKGLKHLVLGKS</sequence>
<dbReference type="HOGENOM" id="CLU_106822_0_0_1"/>
<dbReference type="InParanoid" id="A0A0C3K0E6"/>
<protein>
    <submittedName>
        <fullName evidence="2">Uncharacterized protein</fullName>
    </submittedName>
</protein>
<proteinExistence type="predicted"/>
<organism evidence="2 3">
    <name type="scientific">Pisolithus tinctorius Marx 270</name>
    <dbReference type="NCBI Taxonomy" id="870435"/>
    <lineage>
        <taxon>Eukaryota</taxon>
        <taxon>Fungi</taxon>
        <taxon>Dikarya</taxon>
        <taxon>Basidiomycota</taxon>
        <taxon>Agaricomycotina</taxon>
        <taxon>Agaricomycetes</taxon>
        <taxon>Agaricomycetidae</taxon>
        <taxon>Boletales</taxon>
        <taxon>Sclerodermatineae</taxon>
        <taxon>Pisolithaceae</taxon>
        <taxon>Pisolithus</taxon>
    </lineage>
</organism>
<feature type="region of interest" description="Disordered" evidence="1">
    <location>
        <begin position="151"/>
        <end position="180"/>
    </location>
</feature>
<feature type="region of interest" description="Disordered" evidence="1">
    <location>
        <begin position="1"/>
        <end position="103"/>
    </location>
</feature>
<evidence type="ECO:0000313" key="2">
    <source>
        <dbReference type="EMBL" id="KIO14843.1"/>
    </source>
</evidence>